<evidence type="ECO:0008006" key="3">
    <source>
        <dbReference type="Google" id="ProtNLM"/>
    </source>
</evidence>
<reference evidence="1 2" key="1">
    <citation type="submission" date="2021-12" db="EMBL/GenBank/DDBJ databases">
        <title>Siccirubricoccus leaddurans sp. nov., a high concentration Zn2+ tolerance bacterium.</title>
        <authorList>
            <person name="Cao Y."/>
        </authorList>
    </citation>
    <scope>NUCLEOTIDE SEQUENCE [LARGE SCALE GENOMIC DNA]</scope>
    <source>
        <strain evidence="1 2">KC 17139</strain>
    </source>
</reference>
<sequence>MLQIADPFPALASRDIDDIFAAMQQDGVAMLRNCIPHTALGAIADFVEQELARNGGEYFCYLGPGPVAGLPLAQLGRSAGFRGVMTGLYERSMRRAAPADDIFQVLRVLSGRSGLRHSYRFHYDAYLITALVPILIPARPRAQRGDLVIYPNLRGVRSSTLTNLAEKALLQNRLVAKPLASPWVQRRMGARDVPMEPGNVYFFWGYRSLHANRPCPPDVVRATALYHFANPHAENSLVRRIEARHQAGLPSAHAPVPQG</sequence>
<name>A0ABT1D2C1_9PROT</name>
<proteinExistence type="predicted"/>
<comment type="caution">
    <text evidence="1">The sequence shown here is derived from an EMBL/GenBank/DDBJ whole genome shotgun (WGS) entry which is preliminary data.</text>
</comment>
<evidence type="ECO:0000313" key="2">
    <source>
        <dbReference type="Proteomes" id="UP001523392"/>
    </source>
</evidence>
<protein>
    <recommendedName>
        <fullName evidence="3">Phytanoyl-CoA dioxygenase</fullName>
    </recommendedName>
</protein>
<evidence type="ECO:0000313" key="1">
    <source>
        <dbReference type="EMBL" id="MCO6416053.1"/>
    </source>
</evidence>
<dbReference type="Proteomes" id="UP001523392">
    <property type="component" value="Unassembled WGS sequence"/>
</dbReference>
<dbReference type="RefSeq" id="WP_252952661.1">
    <property type="nucleotide sequence ID" value="NZ_JAFIRR010000043.1"/>
</dbReference>
<organism evidence="1 2">
    <name type="scientific">Siccirubricoccus soli</name>
    <dbReference type="NCBI Taxonomy" id="2899147"/>
    <lineage>
        <taxon>Bacteria</taxon>
        <taxon>Pseudomonadati</taxon>
        <taxon>Pseudomonadota</taxon>
        <taxon>Alphaproteobacteria</taxon>
        <taxon>Acetobacterales</taxon>
        <taxon>Roseomonadaceae</taxon>
        <taxon>Siccirubricoccus</taxon>
    </lineage>
</organism>
<keyword evidence="2" id="KW-1185">Reference proteome</keyword>
<gene>
    <name evidence="1" type="ORF">JYK14_07700</name>
</gene>
<dbReference type="EMBL" id="JAFIRR010000043">
    <property type="protein sequence ID" value="MCO6416053.1"/>
    <property type="molecule type" value="Genomic_DNA"/>
</dbReference>
<accession>A0ABT1D2C1</accession>